<evidence type="ECO:0000256" key="11">
    <source>
        <dbReference type="ARBA" id="ARBA00022741"/>
    </source>
</evidence>
<comment type="cofactor">
    <cofactor evidence="1 15">
        <name>Mg(2+)</name>
        <dbReference type="ChEBI" id="CHEBI:18420"/>
    </cofactor>
</comment>
<dbReference type="InterPro" id="IPR029057">
    <property type="entry name" value="PRTase-like"/>
</dbReference>
<evidence type="ECO:0000256" key="3">
    <source>
        <dbReference type="ARBA" id="ARBA00004669"/>
    </source>
</evidence>
<dbReference type="GO" id="GO:0004422">
    <property type="term" value="F:hypoxanthine phosphoribosyltransferase activity"/>
    <property type="evidence" value="ECO:0007669"/>
    <property type="project" value="InterPro"/>
</dbReference>
<evidence type="ECO:0000256" key="1">
    <source>
        <dbReference type="ARBA" id="ARBA00001946"/>
    </source>
</evidence>
<dbReference type="FunFam" id="3.40.50.2020:FF:000006">
    <property type="entry name" value="Hypoxanthine phosphoribosyltransferase"/>
    <property type="match status" value="1"/>
</dbReference>
<dbReference type="GO" id="GO:0032263">
    <property type="term" value="P:GMP salvage"/>
    <property type="evidence" value="ECO:0007669"/>
    <property type="project" value="TreeGrafter"/>
</dbReference>
<evidence type="ECO:0000256" key="10">
    <source>
        <dbReference type="ARBA" id="ARBA00022726"/>
    </source>
</evidence>
<gene>
    <name evidence="17" type="primary">hpt</name>
    <name evidence="17" type="ORF">ENT17_05165</name>
</gene>
<keyword evidence="11 15" id="KW-0547">Nucleotide-binding</keyword>
<dbReference type="Pfam" id="PF00156">
    <property type="entry name" value="Pribosyltran"/>
    <property type="match status" value="1"/>
</dbReference>
<keyword evidence="10 15" id="KW-0660">Purine salvage</keyword>
<dbReference type="NCBIfam" id="TIGR01203">
    <property type="entry name" value="HGPRTase"/>
    <property type="match status" value="1"/>
</dbReference>
<comment type="subcellular location">
    <subcellularLocation>
        <location evidence="2 15">Cytoplasm</location>
    </subcellularLocation>
</comment>
<dbReference type="SUPFAM" id="SSF53271">
    <property type="entry name" value="PRTase-like"/>
    <property type="match status" value="1"/>
</dbReference>
<dbReference type="EC" id="2.4.2.8" evidence="15"/>
<evidence type="ECO:0000256" key="7">
    <source>
        <dbReference type="ARBA" id="ARBA00022676"/>
    </source>
</evidence>
<dbReference type="PANTHER" id="PTHR43340:SF1">
    <property type="entry name" value="HYPOXANTHINE PHOSPHORIBOSYLTRANSFERASE"/>
    <property type="match status" value="1"/>
</dbReference>
<evidence type="ECO:0000256" key="8">
    <source>
        <dbReference type="ARBA" id="ARBA00022679"/>
    </source>
</evidence>
<dbReference type="GO" id="GO:0006178">
    <property type="term" value="P:guanine salvage"/>
    <property type="evidence" value="ECO:0007669"/>
    <property type="project" value="TreeGrafter"/>
</dbReference>
<dbReference type="InterPro" id="IPR050408">
    <property type="entry name" value="HGPRT"/>
</dbReference>
<protein>
    <recommendedName>
        <fullName evidence="15">Hypoxanthine phosphoribosyltransferase</fullName>
        <ecNumber evidence="15">2.4.2.8</ecNumber>
    </recommendedName>
</protein>
<comment type="catalytic activity">
    <reaction evidence="14">
        <text>IMP + diphosphate = hypoxanthine + 5-phospho-alpha-D-ribose 1-diphosphate</text>
        <dbReference type="Rhea" id="RHEA:17973"/>
        <dbReference type="ChEBI" id="CHEBI:17368"/>
        <dbReference type="ChEBI" id="CHEBI:33019"/>
        <dbReference type="ChEBI" id="CHEBI:58017"/>
        <dbReference type="ChEBI" id="CHEBI:58053"/>
        <dbReference type="EC" id="2.4.2.8"/>
    </reaction>
    <physiologicalReaction direction="right-to-left" evidence="14">
        <dbReference type="Rhea" id="RHEA:17975"/>
    </physiologicalReaction>
</comment>
<evidence type="ECO:0000259" key="16">
    <source>
        <dbReference type="Pfam" id="PF00156"/>
    </source>
</evidence>
<dbReference type="GO" id="GO:0005829">
    <property type="term" value="C:cytosol"/>
    <property type="evidence" value="ECO:0007669"/>
    <property type="project" value="TreeGrafter"/>
</dbReference>
<dbReference type="GO" id="GO:0032264">
    <property type="term" value="P:IMP salvage"/>
    <property type="evidence" value="ECO:0007669"/>
    <property type="project" value="UniProtKB-UniPathway"/>
</dbReference>
<evidence type="ECO:0000256" key="5">
    <source>
        <dbReference type="ARBA" id="ARBA00008391"/>
    </source>
</evidence>
<name>A0A7C4Q147_9CHLR</name>
<accession>A0A7C4Q147</accession>
<proteinExistence type="inferred from homology"/>
<evidence type="ECO:0000313" key="17">
    <source>
        <dbReference type="EMBL" id="HGS86991.1"/>
    </source>
</evidence>
<dbReference type="CDD" id="cd06223">
    <property type="entry name" value="PRTases_typeI"/>
    <property type="match status" value="1"/>
</dbReference>
<evidence type="ECO:0000256" key="4">
    <source>
        <dbReference type="ARBA" id="ARBA00004676"/>
    </source>
</evidence>
<dbReference type="AlphaFoldDB" id="A0A7C4Q147"/>
<reference evidence="17" key="1">
    <citation type="journal article" date="2020" name="mSystems">
        <title>Genome- and Community-Level Interaction Insights into Carbon Utilization and Element Cycling Functions of Hydrothermarchaeota in Hydrothermal Sediment.</title>
        <authorList>
            <person name="Zhou Z."/>
            <person name="Liu Y."/>
            <person name="Xu W."/>
            <person name="Pan J."/>
            <person name="Luo Z.H."/>
            <person name="Li M."/>
        </authorList>
    </citation>
    <scope>NUCLEOTIDE SEQUENCE [LARGE SCALE GENOMIC DNA]</scope>
    <source>
        <strain evidence="17">SpSt-556</strain>
    </source>
</reference>
<dbReference type="GO" id="GO:0000166">
    <property type="term" value="F:nucleotide binding"/>
    <property type="evidence" value="ECO:0007669"/>
    <property type="project" value="UniProtKB-KW"/>
</dbReference>
<evidence type="ECO:0000256" key="6">
    <source>
        <dbReference type="ARBA" id="ARBA00022490"/>
    </source>
</evidence>
<sequence length="196" mass="22310">MTNDDILAKYGELGRDIREILITEEQIRQKVNQLGEQISQDYADKNPVLVGVLKGVLFLMADLLRVITIPNEVDFLAVASYSAEARQRGMVRLIKDLEIPIDGRHVLFVEDVVDTGLTLGYLLRSLRDRNPASLEVCVLFNKPAHRLIDIPLKYKGFDLPDRFVVGYGLDYNERYRNLPFVGLLKPEVLKGKVKDK</sequence>
<organism evidence="17">
    <name type="scientific">Bellilinea caldifistulae</name>
    <dbReference type="NCBI Taxonomy" id="360411"/>
    <lineage>
        <taxon>Bacteria</taxon>
        <taxon>Bacillati</taxon>
        <taxon>Chloroflexota</taxon>
        <taxon>Anaerolineae</taxon>
        <taxon>Anaerolineales</taxon>
        <taxon>Anaerolineaceae</taxon>
        <taxon>Bellilinea</taxon>
    </lineage>
</organism>
<comment type="similarity">
    <text evidence="5 15">Belongs to the purine/pyrimidine phosphoribosyltransferase family.</text>
</comment>
<keyword evidence="9 15" id="KW-0479">Metal-binding</keyword>
<feature type="domain" description="Phosphoribosyltransferase" evidence="16">
    <location>
        <begin position="25"/>
        <end position="171"/>
    </location>
</feature>
<evidence type="ECO:0000256" key="15">
    <source>
        <dbReference type="RuleBase" id="RU364099"/>
    </source>
</evidence>
<dbReference type="Gene3D" id="3.40.50.2020">
    <property type="match status" value="1"/>
</dbReference>
<keyword evidence="8 15" id="KW-0808">Transferase</keyword>
<comment type="pathway">
    <text evidence="3 15">Purine metabolism; IMP biosynthesis via salvage pathway; IMP from hypoxanthine: step 1/1.</text>
</comment>
<evidence type="ECO:0000256" key="9">
    <source>
        <dbReference type="ARBA" id="ARBA00022723"/>
    </source>
</evidence>
<evidence type="ECO:0000256" key="14">
    <source>
        <dbReference type="ARBA" id="ARBA00049402"/>
    </source>
</evidence>
<dbReference type="InterPro" id="IPR005904">
    <property type="entry name" value="Hxn_phspho_trans"/>
</dbReference>
<evidence type="ECO:0000256" key="2">
    <source>
        <dbReference type="ARBA" id="ARBA00004496"/>
    </source>
</evidence>
<dbReference type="GO" id="GO:0052657">
    <property type="term" value="F:guanine phosphoribosyltransferase activity"/>
    <property type="evidence" value="ECO:0007669"/>
    <property type="project" value="UniProtKB-ARBA"/>
</dbReference>
<keyword evidence="6 15" id="KW-0963">Cytoplasm</keyword>
<dbReference type="InterPro" id="IPR000836">
    <property type="entry name" value="PRTase_dom"/>
</dbReference>
<dbReference type="GO" id="GO:0006166">
    <property type="term" value="P:purine ribonucleoside salvage"/>
    <property type="evidence" value="ECO:0007669"/>
    <property type="project" value="UniProtKB-KW"/>
</dbReference>
<dbReference type="PANTHER" id="PTHR43340">
    <property type="entry name" value="HYPOXANTHINE-GUANINE PHOSPHORIBOSYLTRANSFERASE"/>
    <property type="match status" value="1"/>
</dbReference>
<comment type="caution">
    <text evidence="17">The sequence shown here is derived from an EMBL/GenBank/DDBJ whole genome shotgun (WGS) entry which is preliminary data.</text>
</comment>
<dbReference type="GO" id="GO:0046100">
    <property type="term" value="P:hypoxanthine metabolic process"/>
    <property type="evidence" value="ECO:0007669"/>
    <property type="project" value="TreeGrafter"/>
</dbReference>
<keyword evidence="7 15" id="KW-0328">Glycosyltransferase</keyword>
<comment type="catalytic activity">
    <reaction evidence="13">
        <text>GMP + diphosphate = guanine + 5-phospho-alpha-D-ribose 1-diphosphate</text>
        <dbReference type="Rhea" id="RHEA:25424"/>
        <dbReference type="ChEBI" id="CHEBI:16235"/>
        <dbReference type="ChEBI" id="CHEBI:33019"/>
        <dbReference type="ChEBI" id="CHEBI:58017"/>
        <dbReference type="ChEBI" id="CHEBI:58115"/>
        <dbReference type="EC" id="2.4.2.8"/>
    </reaction>
    <physiologicalReaction direction="right-to-left" evidence="13">
        <dbReference type="Rhea" id="RHEA:25426"/>
    </physiologicalReaction>
</comment>
<evidence type="ECO:0000256" key="13">
    <source>
        <dbReference type="ARBA" id="ARBA00048811"/>
    </source>
</evidence>
<dbReference type="GO" id="GO:0000287">
    <property type="term" value="F:magnesium ion binding"/>
    <property type="evidence" value="ECO:0007669"/>
    <property type="project" value="TreeGrafter"/>
</dbReference>
<dbReference type="UniPathway" id="UPA00591">
    <property type="reaction ID" value="UER00648"/>
</dbReference>
<dbReference type="EMBL" id="DSXR01000052">
    <property type="protein sequence ID" value="HGS86991.1"/>
    <property type="molecule type" value="Genomic_DNA"/>
</dbReference>
<comment type="pathway">
    <text evidence="4">Purine metabolism; GMP biosynthesis via salvage pathway; GMP from guanine: step 1/1.</text>
</comment>
<keyword evidence="12 15" id="KW-0460">Magnesium</keyword>
<evidence type="ECO:0000256" key="12">
    <source>
        <dbReference type="ARBA" id="ARBA00022842"/>
    </source>
</evidence>